<keyword evidence="2" id="KW-0677">Repeat</keyword>
<dbReference type="EMBL" id="JBBPFD010000009">
    <property type="protein sequence ID" value="KAK7912638.1"/>
    <property type="molecule type" value="Genomic_DNA"/>
</dbReference>
<organism evidence="5 6">
    <name type="scientific">Mugilogobius chulae</name>
    <name type="common">yellowstripe goby</name>
    <dbReference type="NCBI Taxonomy" id="88201"/>
    <lineage>
        <taxon>Eukaryota</taxon>
        <taxon>Metazoa</taxon>
        <taxon>Chordata</taxon>
        <taxon>Craniata</taxon>
        <taxon>Vertebrata</taxon>
        <taxon>Euteleostomi</taxon>
        <taxon>Actinopterygii</taxon>
        <taxon>Neopterygii</taxon>
        <taxon>Teleostei</taxon>
        <taxon>Neoteleostei</taxon>
        <taxon>Acanthomorphata</taxon>
        <taxon>Gobiaria</taxon>
        <taxon>Gobiiformes</taxon>
        <taxon>Gobioidei</taxon>
        <taxon>Gobiidae</taxon>
        <taxon>Gobionellinae</taxon>
        <taxon>Mugilogobius</taxon>
    </lineage>
</organism>
<dbReference type="AlphaFoldDB" id="A0AAW0NZX4"/>
<keyword evidence="3" id="KW-0106">Calcium</keyword>
<dbReference type="CDD" id="cd00051">
    <property type="entry name" value="EFh"/>
    <property type="match status" value="1"/>
</dbReference>
<proteinExistence type="predicted"/>
<dbReference type="Gene3D" id="1.10.238.10">
    <property type="entry name" value="EF-hand"/>
    <property type="match status" value="1"/>
</dbReference>
<dbReference type="PANTHER" id="PTHR23055">
    <property type="entry name" value="CALCIUM BINDING PROTEINS"/>
    <property type="match status" value="1"/>
</dbReference>
<reference evidence="6" key="1">
    <citation type="submission" date="2024-04" db="EMBL/GenBank/DDBJ databases">
        <title>Salinicola lusitanus LLJ914,a marine bacterium isolated from the Okinawa Trough.</title>
        <authorList>
            <person name="Li J."/>
        </authorList>
    </citation>
    <scope>NUCLEOTIDE SEQUENCE [LARGE SCALE GENOMIC DNA]</scope>
</reference>
<feature type="domain" description="EF-hand" evidence="4">
    <location>
        <begin position="130"/>
        <end position="165"/>
    </location>
</feature>
<dbReference type="GO" id="GO:0008048">
    <property type="term" value="F:calcium sensitive guanylate cyclase activator activity"/>
    <property type="evidence" value="ECO:0007669"/>
    <property type="project" value="TreeGrafter"/>
</dbReference>
<evidence type="ECO:0000256" key="1">
    <source>
        <dbReference type="ARBA" id="ARBA00022723"/>
    </source>
</evidence>
<protein>
    <recommendedName>
        <fullName evidence="4">EF-hand domain-containing protein</fullName>
    </recommendedName>
</protein>
<evidence type="ECO:0000256" key="2">
    <source>
        <dbReference type="ARBA" id="ARBA00022737"/>
    </source>
</evidence>
<dbReference type="PANTHER" id="PTHR23055:SF168">
    <property type="entry name" value="GUANYLATE CYCLASE ACTIVATING PROTEIN 7"/>
    <property type="match status" value="1"/>
</dbReference>
<gene>
    <name evidence="5" type="ORF">WMY93_012849</name>
</gene>
<keyword evidence="6" id="KW-1185">Reference proteome</keyword>
<evidence type="ECO:0000313" key="6">
    <source>
        <dbReference type="Proteomes" id="UP001460270"/>
    </source>
</evidence>
<evidence type="ECO:0000259" key="4">
    <source>
        <dbReference type="PROSITE" id="PS50222"/>
    </source>
</evidence>
<dbReference type="GO" id="GO:0007601">
    <property type="term" value="P:visual perception"/>
    <property type="evidence" value="ECO:0007669"/>
    <property type="project" value="TreeGrafter"/>
</dbReference>
<dbReference type="SUPFAM" id="SSF47473">
    <property type="entry name" value="EF-hand"/>
    <property type="match status" value="1"/>
</dbReference>
<dbReference type="GO" id="GO:0001917">
    <property type="term" value="C:photoreceptor inner segment"/>
    <property type="evidence" value="ECO:0007669"/>
    <property type="project" value="TreeGrafter"/>
</dbReference>
<dbReference type="InterPro" id="IPR002048">
    <property type="entry name" value="EF_hand_dom"/>
</dbReference>
<dbReference type="PROSITE" id="PS50222">
    <property type="entry name" value="EF_HAND_2"/>
    <property type="match status" value="2"/>
</dbReference>
<dbReference type="SMART" id="SM00054">
    <property type="entry name" value="EFh"/>
    <property type="match status" value="3"/>
</dbReference>
<dbReference type="Proteomes" id="UP001460270">
    <property type="component" value="Unassembled WGS sequence"/>
</dbReference>
<keyword evidence="1" id="KW-0479">Metal-binding</keyword>
<feature type="domain" description="EF-hand" evidence="4">
    <location>
        <begin position="176"/>
        <end position="211"/>
    </location>
</feature>
<dbReference type="InterPro" id="IPR028846">
    <property type="entry name" value="Recoverin"/>
</dbReference>
<name>A0AAW0NZX4_9GOBI</name>
<dbReference type="InterPro" id="IPR011992">
    <property type="entry name" value="EF-hand-dom_pair"/>
</dbReference>
<dbReference type="GO" id="GO:0005509">
    <property type="term" value="F:calcium ion binding"/>
    <property type="evidence" value="ECO:0007669"/>
    <property type="project" value="InterPro"/>
</dbReference>
<evidence type="ECO:0000256" key="3">
    <source>
        <dbReference type="ARBA" id="ARBA00022837"/>
    </source>
</evidence>
<comment type="caution">
    <text evidence="5">The sequence shown here is derived from an EMBL/GenBank/DDBJ whole genome shotgun (WGS) entry which is preliminary data.</text>
</comment>
<dbReference type="GO" id="GO:0120199">
    <property type="term" value="C:cone photoreceptor outer segment"/>
    <property type="evidence" value="ECO:0007669"/>
    <property type="project" value="TreeGrafter"/>
</dbReference>
<dbReference type="InterPro" id="IPR018247">
    <property type="entry name" value="EF_Hand_1_Ca_BS"/>
</dbReference>
<evidence type="ECO:0000313" key="5">
    <source>
        <dbReference type="EMBL" id="KAK7912638.1"/>
    </source>
</evidence>
<accession>A0AAW0NZX4</accession>
<dbReference type="Pfam" id="PF13499">
    <property type="entry name" value="EF-hand_7"/>
    <property type="match status" value="1"/>
</dbReference>
<sequence length="238" mass="27435">MGQTQSQTQDQDLELVSIQDLYKSFIQECPSGTLHLHEFKRMFGVRQGLRRRSIRRASSGLRYESCEYESINTNTSNSISTNTSTQTPTCNKQSGGAVHGEHLQAFDMNHDNTMDFIEYVAALHLVLRGRLEDKLRWSFKVFDSDSNGHLDKDEIRIIYKIKKGSVTQEKDLENMTPYQICERIFQEVDLNNDGEISLEEFLDGAQRSPWLQNFLHLDVNPSAWVQRHMVERKLSGSS</sequence>
<dbReference type="PROSITE" id="PS00018">
    <property type="entry name" value="EF_HAND_1"/>
    <property type="match status" value="3"/>
</dbReference>